<dbReference type="Gene3D" id="4.10.240.10">
    <property type="entry name" value="Zn(2)-C6 fungal-type DNA-binding domain"/>
    <property type="match status" value="1"/>
</dbReference>
<dbReference type="SMART" id="SM00066">
    <property type="entry name" value="GAL4"/>
    <property type="match status" value="1"/>
</dbReference>
<dbReference type="PROSITE" id="PS00463">
    <property type="entry name" value="ZN2_CY6_FUNGAL_1"/>
    <property type="match status" value="1"/>
</dbReference>
<dbReference type="PANTHER" id="PTHR47784">
    <property type="entry name" value="STEROL UPTAKE CONTROL PROTEIN 2"/>
    <property type="match status" value="1"/>
</dbReference>
<dbReference type="GO" id="GO:0008270">
    <property type="term" value="F:zinc ion binding"/>
    <property type="evidence" value="ECO:0007669"/>
    <property type="project" value="InterPro"/>
</dbReference>
<gene>
    <name evidence="4" type="ORF">AC578_10770</name>
</gene>
<protein>
    <recommendedName>
        <fullName evidence="3">Zn(2)-C6 fungal-type domain-containing protein</fullName>
    </recommendedName>
</protein>
<keyword evidence="2" id="KW-0472">Membrane</keyword>
<dbReference type="Pfam" id="PF11951">
    <property type="entry name" value="Fungal_trans_2"/>
    <property type="match status" value="1"/>
</dbReference>
<keyword evidence="1" id="KW-0539">Nucleus</keyword>
<dbReference type="SUPFAM" id="SSF57701">
    <property type="entry name" value="Zn2/Cys6 DNA-binding domain"/>
    <property type="match status" value="1"/>
</dbReference>
<dbReference type="GO" id="GO:0001228">
    <property type="term" value="F:DNA-binding transcription activator activity, RNA polymerase II-specific"/>
    <property type="evidence" value="ECO:0007669"/>
    <property type="project" value="TreeGrafter"/>
</dbReference>
<keyword evidence="5" id="KW-1185">Reference proteome</keyword>
<dbReference type="InterPro" id="IPR021858">
    <property type="entry name" value="Fun_TF"/>
</dbReference>
<name>A0A139GZT6_9PEZI</name>
<keyword evidence="2" id="KW-1133">Transmembrane helix</keyword>
<dbReference type="PROSITE" id="PS50048">
    <property type="entry name" value="ZN2_CY6_FUNGAL_2"/>
    <property type="match status" value="1"/>
</dbReference>
<dbReference type="InterPro" id="IPR001138">
    <property type="entry name" value="Zn2Cys6_DnaBD"/>
</dbReference>
<feature type="transmembrane region" description="Helical" evidence="2">
    <location>
        <begin position="186"/>
        <end position="204"/>
    </location>
</feature>
<dbReference type="Proteomes" id="UP000070133">
    <property type="component" value="Unassembled WGS sequence"/>
</dbReference>
<reference evidence="4 5" key="1">
    <citation type="submission" date="2015-07" db="EMBL/GenBank/DDBJ databases">
        <title>Comparative genomics of the Sigatoka disease complex on banana suggests a link between parallel evolutionary changes in Pseudocercospora fijiensis and Pseudocercospora eumusae and increased virulence on the banana host.</title>
        <authorList>
            <person name="Chang T.-C."/>
            <person name="Salvucci A."/>
            <person name="Crous P.W."/>
            <person name="Stergiopoulos I."/>
        </authorList>
    </citation>
    <scope>NUCLEOTIDE SEQUENCE [LARGE SCALE GENOMIC DNA]</scope>
    <source>
        <strain evidence="4 5">CBS 114824</strain>
    </source>
</reference>
<dbReference type="CDD" id="cd00067">
    <property type="entry name" value="GAL4"/>
    <property type="match status" value="1"/>
</dbReference>
<dbReference type="Pfam" id="PF00172">
    <property type="entry name" value="Zn_clus"/>
    <property type="match status" value="1"/>
</dbReference>
<evidence type="ECO:0000313" key="4">
    <source>
        <dbReference type="EMBL" id="KXS95717.1"/>
    </source>
</evidence>
<dbReference type="InterPro" id="IPR036864">
    <property type="entry name" value="Zn2-C6_fun-type_DNA-bd_sf"/>
</dbReference>
<feature type="domain" description="Zn(2)-C6 fungal-type" evidence="3">
    <location>
        <begin position="13"/>
        <end position="43"/>
    </location>
</feature>
<evidence type="ECO:0000313" key="5">
    <source>
        <dbReference type="Proteomes" id="UP000070133"/>
    </source>
</evidence>
<sequence>MPSRRHHSKTTTGCTSCKMRHVKCDETRPICKSCIRRRTECVYTTDKVISHKLSPASESPSNGVKPPTATADADSFDWLDLELMHRWTIDTSQSLFPAPSAQKFWQKDVPVLAQTHHILRHAILAVAASDLACNALSASSGGSSPDPNATAVAAKYRTRGLHHQQAILPLFQDLLQNQNTTEEKNIAFLVSIFLVILAFSSVQATDLRPTLSDLMDVFALFRGPKALWDVNRDRGNELLMETLFPGSRGTFREVFARTDISDPPWPELGSLPLDEVCTDVVLKLKQSFWASQHQPGDVRALGYFPALVPEEFCTQARERRPHAILILEHYAEVLKMYRERWWVGPWHSVLLAALEIR</sequence>
<dbReference type="EMBL" id="LFZN01000203">
    <property type="protein sequence ID" value="KXS95717.1"/>
    <property type="molecule type" value="Genomic_DNA"/>
</dbReference>
<evidence type="ECO:0000256" key="2">
    <source>
        <dbReference type="SAM" id="Phobius"/>
    </source>
</evidence>
<dbReference type="PANTHER" id="PTHR47784:SF5">
    <property type="entry name" value="STEROL UPTAKE CONTROL PROTEIN 2"/>
    <property type="match status" value="1"/>
</dbReference>
<accession>A0A139GZT6</accession>
<evidence type="ECO:0000256" key="1">
    <source>
        <dbReference type="ARBA" id="ARBA00023242"/>
    </source>
</evidence>
<organism evidence="4 5">
    <name type="scientific">Pseudocercospora eumusae</name>
    <dbReference type="NCBI Taxonomy" id="321146"/>
    <lineage>
        <taxon>Eukaryota</taxon>
        <taxon>Fungi</taxon>
        <taxon>Dikarya</taxon>
        <taxon>Ascomycota</taxon>
        <taxon>Pezizomycotina</taxon>
        <taxon>Dothideomycetes</taxon>
        <taxon>Dothideomycetidae</taxon>
        <taxon>Mycosphaerellales</taxon>
        <taxon>Mycosphaerellaceae</taxon>
        <taxon>Pseudocercospora</taxon>
    </lineage>
</organism>
<keyword evidence="2" id="KW-0812">Transmembrane</keyword>
<dbReference type="InterPro" id="IPR053157">
    <property type="entry name" value="Sterol_Uptake_Regulator"/>
</dbReference>
<dbReference type="AlphaFoldDB" id="A0A139GZT6"/>
<proteinExistence type="predicted"/>
<comment type="caution">
    <text evidence="4">The sequence shown here is derived from an EMBL/GenBank/DDBJ whole genome shotgun (WGS) entry which is preliminary data.</text>
</comment>
<evidence type="ECO:0000259" key="3">
    <source>
        <dbReference type="PROSITE" id="PS50048"/>
    </source>
</evidence>
<dbReference type="OrthoDB" id="193467at2759"/>